<evidence type="ECO:0000256" key="1">
    <source>
        <dbReference type="SAM" id="Phobius"/>
    </source>
</evidence>
<reference evidence="3" key="1">
    <citation type="submission" date="2023-08" db="EMBL/GenBank/DDBJ databases">
        <authorList>
            <person name="Messyasz A."/>
            <person name="Mannisto M.K."/>
            <person name="Kerkhof L.J."/>
            <person name="Haggblom M."/>
        </authorList>
    </citation>
    <scope>NUCLEOTIDE SEQUENCE</scope>
    <source>
        <strain evidence="3">M8UP39</strain>
    </source>
</reference>
<evidence type="ECO:0000313" key="3">
    <source>
        <dbReference type="EMBL" id="XCB22722.1"/>
    </source>
</evidence>
<dbReference type="GO" id="GO:0000271">
    <property type="term" value="P:polysaccharide biosynthetic process"/>
    <property type="evidence" value="ECO:0007669"/>
    <property type="project" value="TreeGrafter"/>
</dbReference>
<organism evidence="3">
    <name type="scientific">Tunturiibacter gelidiferens</name>
    <dbReference type="NCBI Taxonomy" id="3069689"/>
    <lineage>
        <taxon>Bacteria</taxon>
        <taxon>Pseudomonadati</taxon>
        <taxon>Acidobacteriota</taxon>
        <taxon>Terriglobia</taxon>
        <taxon>Terriglobales</taxon>
        <taxon>Acidobacteriaceae</taxon>
        <taxon>Tunturiibacter</taxon>
    </lineage>
</organism>
<name>A0AAU7Z1J0_9BACT</name>
<reference evidence="3" key="2">
    <citation type="journal article" date="2024" name="Environ. Microbiol.">
        <title>Genome analysis and description of Tunturibacter gen. nov. expands the diversity of Terriglobia in tundra soils.</title>
        <authorList>
            <person name="Messyasz A."/>
            <person name="Mannisto M.K."/>
            <person name="Kerkhof L.J."/>
            <person name="Haggblom M.M."/>
        </authorList>
    </citation>
    <scope>NUCLEOTIDE SEQUENCE</scope>
    <source>
        <strain evidence="3">M8UP39</strain>
    </source>
</reference>
<feature type="transmembrane region" description="Helical" evidence="1">
    <location>
        <begin position="86"/>
        <end position="105"/>
    </location>
</feature>
<feature type="transmembrane region" description="Helical" evidence="1">
    <location>
        <begin position="170"/>
        <end position="187"/>
    </location>
</feature>
<gene>
    <name evidence="3" type="ORF">RBB81_02045</name>
</gene>
<evidence type="ECO:0000259" key="2">
    <source>
        <dbReference type="Pfam" id="PF01757"/>
    </source>
</evidence>
<dbReference type="KEGG" id="tgi:RBB81_02045"/>
<feature type="transmembrane region" description="Helical" evidence="1">
    <location>
        <begin position="48"/>
        <end position="65"/>
    </location>
</feature>
<proteinExistence type="predicted"/>
<dbReference type="InterPro" id="IPR002656">
    <property type="entry name" value="Acyl_transf_3_dom"/>
</dbReference>
<dbReference type="GO" id="GO:0016020">
    <property type="term" value="C:membrane"/>
    <property type="evidence" value="ECO:0007669"/>
    <property type="project" value="TreeGrafter"/>
</dbReference>
<dbReference type="InterPro" id="IPR050879">
    <property type="entry name" value="Acyltransferase_3"/>
</dbReference>
<dbReference type="GO" id="GO:0016747">
    <property type="term" value="F:acyltransferase activity, transferring groups other than amino-acyl groups"/>
    <property type="evidence" value="ECO:0007669"/>
    <property type="project" value="InterPro"/>
</dbReference>
<dbReference type="Pfam" id="PF01757">
    <property type="entry name" value="Acyl_transf_3"/>
    <property type="match status" value="1"/>
</dbReference>
<dbReference type="AlphaFoldDB" id="A0AAU7Z1J0"/>
<feature type="domain" description="Acyltransferase 3" evidence="2">
    <location>
        <begin position="10"/>
        <end position="334"/>
    </location>
</feature>
<dbReference type="PANTHER" id="PTHR23028">
    <property type="entry name" value="ACETYLTRANSFERASE"/>
    <property type="match status" value="1"/>
</dbReference>
<sequence>MSRPSRLQLDFIDGLRAIAALYILFHHALQSTGYFPPALHFMGRGHDVVAIFITISGFCLALPLAQRGNWNLEATRFYRKRMRRILPPYFAAIGVALLVAAFYSYKSHPQDYLGNPLSWSMIVSHLLLVQNWIPSQLTTLDGPLWTIAVECQIYVLFPLLVLLWRYGGRWLTLAVGFVVAHGVFYATHYGGNSNFLFLFVVGMLGAELAFSHQLRRWLGPATLLTVVAYLLFIQRPGSSFVIADILVALSAAFLMAYLTQHRDHWGNKVLGAKPLAWIGTFSYSLYLVHSFPEVIVERWILASKGGIFADSNRNAAILMIFVVSPLAIAASYGFHLVFERPFLTQKRKETEQRLAARV</sequence>
<keyword evidence="1" id="KW-0812">Transmembrane</keyword>
<protein>
    <submittedName>
        <fullName evidence="3">Acyltransferase</fullName>
        <ecNumber evidence="3">2.3.-.-</ecNumber>
    </submittedName>
</protein>
<dbReference type="EC" id="2.3.-.-" evidence="3"/>
<feature type="transmembrane region" description="Helical" evidence="1">
    <location>
        <begin position="240"/>
        <end position="258"/>
    </location>
</feature>
<keyword evidence="3" id="KW-0012">Acyltransferase</keyword>
<keyword evidence="1" id="KW-1133">Transmembrane helix</keyword>
<feature type="transmembrane region" description="Helical" evidence="1">
    <location>
        <begin position="193"/>
        <end position="210"/>
    </location>
</feature>
<accession>A0AAU7Z1J0</accession>
<feature type="transmembrane region" description="Helical" evidence="1">
    <location>
        <begin position="315"/>
        <end position="338"/>
    </location>
</feature>
<dbReference type="PANTHER" id="PTHR23028:SF53">
    <property type="entry name" value="ACYL_TRANSF_3 DOMAIN-CONTAINING PROTEIN"/>
    <property type="match status" value="1"/>
</dbReference>
<feature type="transmembrane region" description="Helical" evidence="1">
    <location>
        <begin position="217"/>
        <end position="234"/>
    </location>
</feature>
<feature type="transmembrane region" description="Helical" evidence="1">
    <location>
        <begin position="144"/>
        <end position="163"/>
    </location>
</feature>
<feature type="transmembrane region" description="Helical" evidence="1">
    <location>
        <begin position="270"/>
        <end position="289"/>
    </location>
</feature>
<keyword evidence="1" id="KW-0472">Membrane</keyword>
<keyword evidence="3" id="KW-0808">Transferase</keyword>
<dbReference type="EMBL" id="CP132938">
    <property type="protein sequence ID" value="XCB22722.1"/>
    <property type="molecule type" value="Genomic_DNA"/>
</dbReference>